<feature type="domain" description="HTH tetR-type" evidence="6">
    <location>
        <begin position="57"/>
        <end position="117"/>
    </location>
</feature>
<dbReference type="EMBL" id="DMDD01000275">
    <property type="protein sequence ID" value="HAF73339.1"/>
    <property type="molecule type" value="Genomic_DNA"/>
</dbReference>
<keyword evidence="2 4" id="KW-0238">DNA-binding</keyword>
<dbReference type="PANTHER" id="PTHR47506">
    <property type="entry name" value="TRANSCRIPTIONAL REGULATORY PROTEIN"/>
    <property type="match status" value="1"/>
</dbReference>
<name>A0A3B9QWG9_9CORY</name>
<reference evidence="7 8" key="1">
    <citation type="journal article" date="2018" name="Nat. Biotechnol.">
        <title>A standardized bacterial taxonomy based on genome phylogeny substantially revises the tree of life.</title>
        <authorList>
            <person name="Parks D.H."/>
            <person name="Chuvochina M."/>
            <person name="Waite D.W."/>
            <person name="Rinke C."/>
            <person name="Skarshewski A."/>
            <person name="Chaumeil P.A."/>
            <person name="Hugenholtz P."/>
        </authorList>
    </citation>
    <scope>NUCLEOTIDE SEQUENCE [LARGE SCALE GENOMIC DNA]</scope>
    <source>
        <strain evidence="7">UBA9851</strain>
    </source>
</reference>
<feature type="region of interest" description="Disordered" evidence="5">
    <location>
        <begin position="1"/>
        <end position="20"/>
    </location>
</feature>
<dbReference type="PANTHER" id="PTHR47506:SF3">
    <property type="entry name" value="HTH-TYPE TRANSCRIPTIONAL REGULATOR LMRA"/>
    <property type="match status" value="1"/>
</dbReference>
<comment type="caution">
    <text evidence="7">The sequence shown here is derived from an EMBL/GenBank/DDBJ whole genome shotgun (WGS) entry which is preliminary data.</text>
</comment>
<evidence type="ECO:0000313" key="8">
    <source>
        <dbReference type="Proteomes" id="UP000260925"/>
    </source>
</evidence>
<accession>A0A3B9QWG9</accession>
<dbReference type="InterPro" id="IPR036271">
    <property type="entry name" value="Tet_transcr_reg_TetR-rel_C_sf"/>
</dbReference>
<organism evidence="7 8">
    <name type="scientific">Corynebacterium variabile</name>
    <dbReference type="NCBI Taxonomy" id="1727"/>
    <lineage>
        <taxon>Bacteria</taxon>
        <taxon>Bacillati</taxon>
        <taxon>Actinomycetota</taxon>
        <taxon>Actinomycetes</taxon>
        <taxon>Mycobacteriales</taxon>
        <taxon>Corynebacteriaceae</taxon>
        <taxon>Corynebacterium</taxon>
    </lineage>
</organism>
<dbReference type="Gene3D" id="1.10.357.10">
    <property type="entry name" value="Tetracycline Repressor, domain 2"/>
    <property type="match status" value="1"/>
</dbReference>
<dbReference type="AlphaFoldDB" id="A0A3B9QWG9"/>
<evidence type="ECO:0000256" key="4">
    <source>
        <dbReference type="PROSITE-ProRule" id="PRU00335"/>
    </source>
</evidence>
<evidence type="ECO:0000256" key="5">
    <source>
        <dbReference type="SAM" id="MobiDB-lite"/>
    </source>
</evidence>
<evidence type="ECO:0000256" key="3">
    <source>
        <dbReference type="ARBA" id="ARBA00023163"/>
    </source>
</evidence>
<feature type="DNA-binding region" description="H-T-H motif" evidence="4">
    <location>
        <begin position="80"/>
        <end position="99"/>
    </location>
</feature>
<evidence type="ECO:0000256" key="1">
    <source>
        <dbReference type="ARBA" id="ARBA00023015"/>
    </source>
</evidence>
<dbReference type="PRINTS" id="PR00455">
    <property type="entry name" value="HTHTETR"/>
</dbReference>
<dbReference type="Pfam" id="PF00440">
    <property type="entry name" value="TetR_N"/>
    <property type="match status" value="1"/>
</dbReference>
<keyword evidence="3" id="KW-0804">Transcription</keyword>
<feature type="compositionally biased region" description="Basic residues" evidence="5">
    <location>
        <begin position="10"/>
        <end position="20"/>
    </location>
</feature>
<proteinExistence type="predicted"/>
<gene>
    <name evidence="7" type="ORF">DCL06_11575</name>
</gene>
<dbReference type="Proteomes" id="UP000260925">
    <property type="component" value="Unassembled WGS sequence"/>
</dbReference>
<dbReference type="SUPFAM" id="SSF48498">
    <property type="entry name" value="Tetracyclin repressor-like, C-terminal domain"/>
    <property type="match status" value="1"/>
</dbReference>
<evidence type="ECO:0000259" key="6">
    <source>
        <dbReference type="PROSITE" id="PS50977"/>
    </source>
</evidence>
<dbReference type="InterPro" id="IPR009057">
    <property type="entry name" value="Homeodomain-like_sf"/>
</dbReference>
<protein>
    <submittedName>
        <fullName evidence="7">TetR/AcrR family transcriptional regulator</fullName>
    </submittedName>
</protein>
<dbReference type="GO" id="GO:0003677">
    <property type="term" value="F:DNA binding"/>
    <property type="evidence" value="ECO:0007669"/>
    <property type="project" value="UniProtKB-UniRule"/>
</dbReference>
<dbReference type="PROSITE" id="PS50977">
    <property type="entry name" value="HTH_TETR_2"/>
    <property type="match status" value="1"/>
</dbReference>
<sequence>MDGSSPAAGHHGRAPLRSRTRQLAFARLSRQTGLHRREVRLGPHRRPALSSITPRRRPARAKLLAAAEELFYARGTAATGIDAVTEHANVARKSLYNNFASKDELIAAWLEQRHADWLAFYAARRDGTTHPALAVFDAYLDHAASSGPDFRGCGLLNTAAEYPADSPVRGVVRRHKEEVEQLLAEDAPEDAELLSYLLEGAVTRAGLDGTPDRLQRARDMASTILAARRSTAHQVAQESTTRQADE</sequence>
<evidence type="ECO:0000313" key="7">
    <source>
        <dbReference type="EMBL" id="HAF73339.1"/>
    </source>
</evidence>
<keyword evidence="1" id="KW-0805">Transcription regulation</keyword>
<dbReference type="InterPro" id="IPR001647">
    <property type="entry name" value="HTH_TetR"/>
</dbReference>
<evidence type="ECO:0000256" key="2">
    <source>
        <dbReference type="ARBA" id="ARBA00023125"/>
    </source>
</evidence>
<dbReference type="SUPFAM" id="SSF46689">
    <property type="entry name" value="Homeodomain-like"/>
    <property type="match status" value="1"/>
</dbReference>